<evidence type="ECO:0008006" key="3">
    <source>
        <dbReference type="Google" id="ProtNLM"/>
    </source>
</evidence>
<organism evidence="1 2">
    <name type="scientific">Acinetobacter albensis</name>
    <dbReference type="NCBI Taxonomy" id="1673609"/>
    <lineage>
        <taxon>Bacteria</taxon>
        <taxon>Pseudomonadati</taxon>
        <taxon>Pseudomonadota</taxon>
        <taxon>Gammaproteobacteria</taxon>
        <taxon>Moraxellales</taxon>
        <taxon>Moraxellaceae</taxon>
        <taxon>Acinetobacter</taxon>
    </lineage>
</organism>
<protein>
    <recommendedName>
        <fullName evidence="3">SH3 domain-containing protein</fullName>
    </recommendedName>
</protein>
<gene>
    <name evidence="1" type="ORF">ACKVE0_13310</name>
</gene>
<dbReference type="RefSeq" id="WP_409140776.1">
    <property type="nucleotide sequence ID" value="NZ_JBJXCW010000017.1"/>
</dbReference>
<dbReference type="Proteomes" id="UP001632339">
    <property type="component" value="Unassembled WGS sequence"/>
</dbReference>
<accession>A0ABW9JW61</accession>
<name>A0ABW9JW61_9GAMM</name>
<dbReference type="EMBL" id="JBJXCW010000017">
    <property type="protein sequence ID" value="MFN0298491.1"/>
    <property type="molecule type" value="Genomic_DNA"/>
</dbReference>
<evidence type="ECO:0000313" key="2">
    <source>
        <dbReference type="Proteomes" id="UP001632339"/>
    </source>
</evidence>
<keyword evidence="2" id="KW-1185">Reference proteome</keyword>
<reference evidence="1 2" key="1">
    <citation type="submission" date="2024-12" db="EMBL/GenBank/DDBJ databases">
        <title>C001-4G Acinetobacter sp. assembled genome.</title>
        <authorList>
            <person name="D'Arcy K."/>
            <person name="Kingdon A.D.H."/>
            <person name="Breen A."/>
            <person name="Mckeown C."/>
            <person name="Allman E."/>
            <person name="Sharma P."/>
            <person name="Mcleman A."/>
            <person name="Roberts A.P."/>
        </authorList>
    </citation>
    <scope>NUCLEOTIDE SEQUENCE [LARGE SCALE GENOMIC DNA]</scope>
    <source>
        <strain evidence="1 2">C1-4G</strain>
    </source>
</reference>
<comment type="caution">
    <text evidence="1">The sequence shown here is derived from an EMBL/GenBank/DDBJ whole genome shotgun (WGS) entry which is preliminary data.</text>
</comment>
<sequence length="467" mass="50908">MSSKYDLDKLLDPYGIDKIYKSIEGSNIVAMAGITNPFKDQNTAMQAAMVGITNPFKDQSAAMQAAMAGITNPFKDQSATIQAAMAGITNPFKDQSATIQAAMAGITNPFKDQNTAMQAAMAGITNPFKDQSTAMQAAMANITNPFKDQSTAIQAAMAGITNPFKDQNTAMQAAMAGITNPFKDQNTAMQAAMANITNPFKDQSAAMQAAMAGITNPFKDQSAAMDALSKYGSSLMDNKSLGLQADIQRLLAATTLMPELNTKVQSLHHKISNDLWIEREYLRNRSSTFIQDNQAIANNFNQIYGQNLHIDKDVAQAIDLVMHDKDALNIASELIDIGIFDTSSGSIIYDYLNHIPESKRNNVFIIFILPIILTIVMSISSEFEPIQSTKNHIVHSINNIKGHAVLTSSSFLKAAPNGKNILKIEKGTLIEVYENDHLPTGWVLVKLNKDNIDIKGYLNISDTKIIE</sequence>
<proteinExistence type="predicted"/>
<evidence type="ECO:0000313" key="1">
    <source>
        <dbReference type="EMBL" id="MFN0298491.1"/>
    </source>
</evidence>